<name>A0ABD0JWI5_9CAEN</name>
<feature type="transmembrane region" description="Helical" evidence="7">
    <location>
        <begin position="12"/>
        <end position="33"/>
    </location>
</feature>
<evidence type="ECO:0000256" key="1">
    <source>
        <dbReference type="ARBA" id="ARBA00004141"/>
    </source>
</evidence>
<evidence type="ECO:0000256" key="3">
    <source>
        <dbReference type="ARBA" id="ARBA00022692"/>
    </source>
</evidence>
<feature type="non-terminal residue" evidence="8">
    <location>
        <position position="110"/>
    </location>
</feature>
<evidence type="ECO:0000256" key="5">
    <source>
        <dbReference type="ARBA" id="ARBA00023136"/>
    </source>
</evidence>
<dbReference type="Proteomes" id="UP001519460">
    <property type="component" value="Unassembled WGS sequence"/>
</dbReference>
<dbReference type="GO" id="GO:0016020">
    <property type="term" value="C:membrane"/>
    <property type="evidence" value="ECO:0007669"/>
    <property type="project" value="UniProtKB-SubCell"/>
</dbReference>
<keyword evidence="6" id="KW-0813">Transport</keyword>
<protein>
    <recommendedName>
        <fullName evidence="10">Aquaporin</fullName>
    </recommendedName>
</protein>
<evidence type="ECO:0008006" key="10">
    <source>
        <dbReference type="Google" id="ProtNLM"/>
    </source>
</evidence>
<dbReference type="Pfam" id="PF00230">
    <property type="entry name" value="MIP"/>
    <property type="match status" value="1"/>
</dbReference>
<proteinExistence type="inferred from homology"/>
<feature type="transmembrane region" description="Helical" evidence="7">
    <location>
        <begin position="45"/>
        <end position="66"/>
    </location>
</feature>
<dbReference type="Gene3D" id="1.20.1080.10">
    <property type="entry name" value="Glycerol uptake facilitator protein"/>
    <property type="match status" value="1"/>
</dbReference>
<reference evidence="8 9" key="1">
    <citation type="journal article" date="2023" name="Sci. Data">
        <title>Genome assembly of the Korean intertidal mud-creeper Batillaria attramentaria.</title>
        <authorList>
            <person name="Patra A.K."/>
            <person name="Ho P.T."/>
            <person name="Jun S."/>
            <person name="Lee S.J."/>
            <person name="Kim Y."/>
            <person name="Won Y.J."/>
        </authorList>
    </citation>
    <scope>NUCLEOTIDE SEQUENCE [LARGE SCALE GENOMIC DNA]</scope>
    <source>
        <strain evidence="8">Wonlab-2016</strain>
    </source>
</reference>
<dbReference type="InterPro" id="IPR023271">
    <property type="entry name" value="Aquaporin-like"/>
</dbReference>
<dbReference type="SUPFAM" id="SSF81338">
    <property type="entry name" value="Aquaporin-like"/>
    <property type="match status" value="1"/>
</dbReference>
<dbReference type="InterPro" id="IPR034294">
    <property type="entry name" value="Aquaporin_transptr"/>
</dbReference>
<evidence type="ECO:0000256" key="7">
    <source>
        <dbReference type="SAM" id="Phobius"/>
    </source>
</evidence>
<accession>A0ABD0JWI5</accession>
<keyword evidence="9" id="KW-1185">Reference proteome</keyword>
<dbReference type="EMBL" id="JACVVK020000311">
    <property type="protein sequence ID" value="KAK7479084.1"/>
    <property type="molecule type" value="Genomic_DNA"/>
</dbReference>
<evidence type="ECO:0000256" key="2">
    <source>
        <dbReference type="ARBA" id="ARBA00006175"/>
    </source>
</evidence>
<comment type="subcellular location">
    <subcellularLocation>
        <location evidence="1">Membrane</location>
        <topology evidence="1">Multi-pass membrane protein</topology>
    </subcellularLocation>
</comment>
<dbReference type="AlphaFoldDB" id="A0ABD0JWI5"/>
<evidence type="ECO:0000313" key="9">
    <source>
        <dbReference type="Proteomes" id="UP001519460"/>
    </source>
</evidence>
<feature type="transmembrane region" description="Helical" evidence="7">
    <location>
        <begin position="86"/>
        <end position="108"/>
    </location>
</feature>
<dbReference type="InterPro" id="IPR000425">
    <property type="entry name" value="MIP"/>
</dbReference>
<evidence type="ECO:0000313" key="8">
    <source>
        <dbReference type="EMBL" id="KAK7479084.1"/>
    </source>
</evidence>
<comment type="similarity">
    <text evidence="2 6">Belongs to the MIP/aquaporin (TC 1.A.8) family.</text>
</comment>
<dbReference type="PRINTS" id="PR00783">
    <property type="entry name" value="MINTRINSICP"/>
</dbReference>
<organism evidence="8 9">
    <name type="scientific">Batillaria attramentaria</name>
    <dbReference type="NCBI Taxonomy" id="370345"/>
    <lineage>
        <taxon>Eukaryota</taxon>
        <taxon>Metazoa</taxon>
        <taxon>Spiralia</taxon>
        <taxon>Lophotrochozoa</taxon>
        <taxon>Mollusca</taxon>
        <taxon>Gastropoda</taxon>
        <taxon>Caenogastropoda</taxon>
        <taxon>Sorbeoconcha</taxon>
        <taxon>Cerithioidea</taxon>
        <taxon>Batillariidae</taxon>
        <taxon>Batillaria</taxon>
    </lineage>
</organism>
<keyword evidence="4 7" id="KW-1133">Transmembrane helix</keyword>
<dbReference type="PROSITE" id="PS51257">
    <property type="entry name" value="PROKAR_LIPOPROTEIN"/>
    <property type="match status" value="1"/>
</dbReference>
<sequence>MRAEVATIAFWRAVIAECLASLLHVLFGCLATLRCPGYVDASARTLLVALCFGLTIASLVQCFQHISGAHLNPVVSLVQAVTCKITPLRALLYALAQIGGAVAGAAILHG</sequence>
<keyword evidence="3 6" id="KW-0812">Transmembrane</keyword>
<dbReference type="PANTHER" id="PTHR19139">
    <property type="entry name" value="AQUAPORIN TRANSPORTER"/>
    <property type="match status" value="1"/>
</dbReference>
<keyword evidence="5 7" id="KW-0472">Membrane</keyword>
<dbReference type="PANTHER" id="PTHR19139:SF199">
    <property type="entry name" value="MIP17260P"/>
    <property type="match status" value="1"/>
</dbReference>
<gene>
    <name evidence="8" type="ORF">BaRGS_00029676</name>
</gene>
<evidence type="ECO:0000256" key="4">
    <source>
        <dbReference type="ARBA" id="ARBA00022989"/>
    </source>
</evidence>
<comment type="caution">
    <text evidence="8">The sequence shown here is derived from an EMBL/GenBank/DDBJ whole genome shotgun (WGS) entry which is preliminary data.</text>
</comment>
<evidence type="ECO:0000256" key="6">
    <source>
        <dbReference type="RuleBase" id="RU000477"/>
    </source>
</evidence>